<dbReference type="HAMAP" id="MF_00377">
    <property type="entry name" value="DnaA_bact"/>
    <property type="match status" value="1"/>
</dbReference>
<dbReference type="InterPro" id="IPR013159">
    <property type="entry name" value="DnaA_C"/>
</dbReference>
<dbReference type="InterPro" id="IPR027417">
    <property type="entry name" value="P-loop_NTPase"/>
</dbReference>
<dbReference type="GO" id="GO:0005737">
    <property type="term" value="C:cytoplasm"/>
    <property type="evidence" value="ECO:0007669"/>
    <property type="project" value="UniProtKB-SubCell"/>
</dbReference>
<evidence type="ECO:0000256" key="2">
    <source>
        <dbReference type="ARBA" id="ARBA00022705"/>
    </source>
</evidence>
<feature type="region of interest" description="Disordered" evidence="11">
    <location>
        <begin position="83"/>
        <end position="117"/>
    </location>
</feature>
<dbReference type="Gene3D" id="1.10.1750.10">
    <property type="match status" value="1"/>
</dbReference>
<dbReference type="Proteomes" id="UP000676194">
    <property type="component" value="Chromosome"/>
</dbReference>
<dbReference type="SUPFAM" id="SSF48295">
    <property type="entry name" value="TrpR-like"/>
    <property type="match status" value="1"/>
</dbReference>
<dbReference type="Gene3D" id="3.40.50.300">
    <property type="entry name" value="P-loop containing nucleotide triphosphate hydrolases"/>
    <property type="match status" value="1"/>
</dbReference>
<accession>A0A8E6B4F3</accession>
<dbReference type="InterPro" id="IPR038454">
    <property type="entry name" value="DnaA_N_sf"/>
</dbReference>
<keyword evidence="1 7" id="KW-0963">Cytoplasm</keyword>
<keyword evidence="4 7" id="KW-0067">ATP-binding</keyword>
<dbReference type="GO" id="GO:0008289">
    <property type="term" value="F:lipid binding"/>
    <property type="evidence" value="ECO:0007669"/>
    <property type="project" value="UniProtKB-KW"/>
</dbReference>
<proteinExistence type="inferred from homology"/>
<evidence type="ECO:0000256" key="11">
    <source>
        <dbReference type="SAM" id="MobiDB-lite"/>
    </source>
</evidence>
<evidence type="ECO:0000313" key="13">
    <source>
        <dbReference type="EMBL" id="QVL31119.1"/>
    </source>
</evidence>
<keyword evidence="2 7" id="KW-0235">DNA replication</keyword>
<comment type="subcellular location">
    <subcellularLocation>
        <location evidence="7">Cytoplasm</location>
    </subcellularLocation>
</comment>
<dbReference type="InterPro" id="IPR020591">
    <property type="entry name" value="Chromosome_initiator_DnaA-like"/>
</dbReference>
<gene>
    <name evidence="7 13" type="primary">dnaA</name>
    <name evidence="13" type="ORF">KIH39_20040</name>
</gene>
<keyword evidence="5 7" id="KW-0446">Lipid-binding</keyword>
<dbReference type="KEGG" id="tsph:KIH39_20040"/>
<dbReference type="NCBIfam" id="TIGR00362">
    <property type="entry name" value="DnaA"/>
    <property type="match status" value="1"/>
</dbReference>
<feature type="region of interest" description="Disordered" evidence="11">
    <location>
        <begin position="135"/>
        <end position="155"/>
    </location>
</feature>
<evidence type="ECO:0000256" key="6">
    <source>
        <dbReference type="ARBA" id="ARBA00023125"/>
    </source>
</evidence>
<dbReference type="GO" id="GO:0006275">
    <property type="term" value="P:regulation of DNA replication"/>
    <property type="evidence" value="ECO:0007669"/>
    <property type="project" value="UniProtKB-UniRule"/>
</dbReference>
<dbReference type="EMBL" id="CP074694">
    <property type="protein sequence ID" value="QVL31119.1"/>
    <property type="molecule type" value="Genomic_DNA"/>
</dbReference>
<feature type="compositionally biased region" description="Basic and acidic residues" evidence="11">
    <location>
        <begin position="139"/>
        <end position="149"/>
    </location>
</feature>
<name>A0A8E6B4F3_9BACT</name>
<comment type="similarity">
    <text evidence="7 10">Belongs to the DnaA family.</text>
</comment>
<evidence type="ECO:0000256" key="4">
    <source>
        <dbReference type="ARBA" id="ARBA00022840"/>
    </source>
</evidence>
<dbReference type="SMART" id="SM00760">
    <property type="entry name" value="Bac_DnaA_C"/>
    <property type="match status" value="1"/>
</dbReference>
<feature type="region of interest" description="Domain I, interacts with DnaA modulators" evidence="7">
    <location>
        <begin position="1"/>
        <end position="95"/>
    </location>
</feature>
<keyword evidence="3 7" id="KW-0547">Nucleotide-binding</keyword>
<feature type="binding site" evidence="7">
    <location>
        <position position="199"/>
    </location>
    <ligand>
        <name>ATP</name>
        <dbReference type="ChEBI" id="CHEBI:30616"/>
    </ligand>
</feature>
<keyword evidence="6 7" id="KW-0238">DNA-binding</keyword>
<dbReference type="GO" id="GO:0005524">
    <property type="term" value="F:ATP binding"/>
    <property type="evidence" value="ECO:0007669"/>
    <property type="project" value="UniProtKB-UniRule"/>
</dbReference>
<evidence type="ECO:0000256" key="7">
    <source>
        <dbReference type="HAMAP-Rule" id="MF_00377"/>
    </source>
</evidence>
<evidence type="ECO:0000256" key="9">
    <source>
        <dbReference type="RuleBase" id="RU000577"/>
    </source>
</evidence>
<comment type="caution">
    <text evidence="7">Lacks conserved residue(s) required for the propagation of feature annotation.</text>
</comment>
<dbReference type="GO" id="GO:0005886">
    <property type="term" value="C:plasma membrane"/>
    <property type="evidence" value="ECO:0007669"/>
    <property type="project" value="TreeGrafter"/>
</dbReference>
<dbReference type="Gene3D" id="3.30.300.180">
    <property type="match status" value="1"/>
</dbReference>
<evidence type="ECO:0000256" key="1">
    <source>
        <dbReference type="ARBA" id="ARBA00022490"/>
    </source>
</evidence>
<dbReference type="CDD" id="cd00009">
    <property type="entry name" value="AAA"/>
    <property type="match status" value="1"/>
</dbReference>
<evidence type="ECO:0000256" key="3">
    <source>
        <dbReference type="ARBA" id="ARBA00022741"/>
    </source>
</evidence>
<dbReference type="AlphaFoldDB" id="A0A8E6B4F3"/>
<evidence type="ECO:0000313" key="14">
    <source>
        <dbReference type="Proteomes" id="UP000676194"/>
    </source>
</evidence>
<feature type="binding site" evidence="7">
    <location>
        <position position="201"/>
    </location>
    <ligand>
        <name>ATP</name>
        <dbReference type="ChEBI" id="CHEBI:30616"/>
    </ligand>
</feature>
<dbReference type="InterPro" id="IPR010921">
    <property type="entry name" value="Trp_repressor/repl_initiator"/>
</dbReference>
<sequence>MLAPVPASPVSETLSAALIRRIGEDRYNFWFTGHTRIEREAGVLKIACRNPHSQEWLRSQFSEAIQEAAQDAFGEPLILQFSSDEKTFPPGKSESRSRTAAPGAEQKANPASETGKATPQTLFDEVEQSALEVPNYVELPRRPANEEPARSLASPQRKWRSLNDFIVGSCNRVAHATAISIIESPGQEANPLVLYGPCGTGKTHLLESIYVGLRKRRPMARLTYITAEEFLNRFVQMLKTNKQANFRRTFRECDALFLDDLSFLAGKRGSQEEFLHTFDVLQSEGRQVVVTLDTHPRLCDDLIEELVDRLLGGAIASLMPPDTETRFQILRAKTHLTNPPIPDSVLQFLAGKLRGNVRELEGAIHSIRHFSKVTAQPVTLELAQEALGDLIRHAMRVVNIGDVEGAVCEALRLPSGILRSKQRTWMVSHPRMIAIYLSRKHTTATYGEISAYFGNKTHSTAVAAEKKVKSWLAQNEPMKLGERDWMVKDLIDRIERTLQR</sequence>
<feature type="binding site" evidence="7">
    <location>
        <position position="203"/>
    </location>
    <ligand>
        <name>ATP</name>
        <dbReference type="ChEBI" id="CHEBI:30616"/>
    </ligand>
</feature>
<feature type="domain" description="Chromosomal replication initiator DnaA C-terminal" evidence="12">
    <location>
        <begin position="399"/>
        <end position="468"/>
    </location>
</feature>
<dbReference type="Pfam" id="PF08299">
    <property type="entry name" value="Bac_DnaA_C"/>
    <property type="match status" value="1"/>
</dbReference>
<comment type="subunit">
    <text evidence="7">Oligomerizes as a right-handed, spiral filament on DNA at oriC.</text>
</comment>
<feature type="region of interest" description="Domain IV, binds dsDNA" evidence="7">
    <location>
        <begin position="372"/>
        <end position="500"/>
    </location>
</feature>
<dbReference type="CDD" id="cd06571">
    <property type="entry name" value="Bac_DnaA_C"/>
    <property type="match status" value="1"/>
</dbReference>
<dbReference type="RefSeq" id="WP_213495000.1">
    <property type="nucleotide sequence ID" value="NZ_CP074694.1"/>
</dbReference>
<comment type="domain">
    <text evidence="7">Domain I is involved in oligomerization and binding regulators, domain II is flexibile and of varying length in different bacteria, domain III forms the AAA+ region, while domain IV binds dsDNA.</text>
</comment>
<dbReference type="SUPFAM" id="SSF52540">
    <property type="entry name" value="P-loop containing nucleoside triphosphate hydrolases"/>
    <property type="match status" value="1"/>
</dbReference>
<organism evidence="13 14">
    <name type="scientific">Telmatocola sphagniphila</name>
    <dbReference type="NCBI Taxonomy" id="1123043"/>
    <lineage>
        <taxon>Bacteria</taxon>
        <taxon>Pseudomonadati</taxon>
        <taxon>Planctomycetota</taxon>
        <taxon>Planctomycetia</taxon>
        <taxon>Gemmatales</taxon>
        <taxon>Gemmataceae</taxon>
    </lineage>
</organism>
<feature type="region of interest" description="Domain III, AAA+ region" evidence="7">
    <location>
        <begin position="155"/>
        <end position="371"/>
    </location>
</feature>
<protein>
    <recommendedName>
        <fullName evidence="7 8">Chromosomal replication initiator protein DnaA</fullName>
    </recommendedName>
</protein>
<reference evidence="13" key="1">
    <citation type="submission" date="2021-05" db="EMBL/GenBank/DDBJ databases">
        <title>Complete genome sequence of the cellulolytic planctomycete Telmatocola sphagniphila SP2T and characterization of the first cellulase from planctomycetes.</title>
        <authorList>
            <person name="Rakitin A.L."/>
            <person name="Beletsky A.V."/>
            <person name="Naumoff D.G."/>
            <person name="Kulichevskaya I.S."/>
            <person name="Mardanov A.V."/>
            <person name="Ravin N.V."/>
            <person name="Dedysh S.N."/>
        </authorList>
    </citation>
    <scope>NUCLEOTIDE SEQUENCE</scope>
    <source>
        <strain evidence="13">SP2T</strain>
    </source>
</reference>
<evidence type="ECO:0000256" key="8">
    <source>
        <dbReference type="NCBIfam" id="TIGR00362"/>
    </source>
</evidence>
<dbReference type="PANTHER" id="PTHR30050">
    <property type="entry name" value="CHROMOSOMAL REPLICATION INITIATOR PROTEIN DNAA"/>
    <property type="match status" value="1"/>
</dbReference>
<dbReference type="PRINTS" id="PR00051">
    <property type="entry name" value="DNAA"/>
</dbReference>
<dbReference type="Gene3D" id="1.10.8.60">
    <property type="match status" value="1"/>
</dbReference>
<dbReference type="GO" id="GO:0003688">
    <property type="term" value="F:DNA replication origin binding"/>
    <property type="evidence" value="ECO:0007669"/>
    <property type="project" value="UniProtKB-UniRule"/>
</dbReference>
<feature type="binding site" evidence="7">
    <location>
        <position position="202"/>
    </location>
    <ligand>
        <name>ATP</name>
        <dbReference type="ChEBI" id="CHEBI:30616"/>
    </ligand>
</feature>
<feature type="compositionally biased region" description="Basic and acidic residues" evidence="11">
    <location>
        <begin position="83"/>
        <end position="97"/>
    </location>
</feature>
<evidence type="ECO:0000256" key="10">
    <source>
        <dbReference type="RuleBase" id="RU004227"/>
    </source>
</evidence>
<dbReference type="Pfam" id="PF00308">
    <property type="entry name" value="Bac_DnaA"/>
    <property type="match status" value="1"/>
</dbReference>
<evidence type="ECO:0000256" key="5">
    <source>
        <dbReference type="ARBA" id="ARBA00023121"/>
    </source>
</evidence>
<dbReference type="GO" id="GO:0006270">
    <property type="term" value="P:DNA replication initiation"/>
    <property type="evidence" value="ECO:0007669"/>
    <property type="project" value="UniProtKB-UniRule"/>
</dbReference>
<comment type="function">
    <text evidence="7 9">Plays an essential role in the initiation and regulation of chromosomal replication. ATP-DnaA binds to the origin of replication (oriC) to initiate formation of the DNA replication initiation complex once per cell cycle. Binds the DnaA box (a 9 base pair repeat at the origin) and separates the double-stranded (ds)DNA. Forms a right-handed helical filament on oriC DNA; dsDNA binds to the exterior of the filament while single-stranded (ss)DNA is stabiized in the filament's interior. The ATP-DnaA-oriC complex binds and stabilizes one strand of the AT-rich DNA unwinding element (DUE), permitting loading of DNA polymerase. After initiation quickly degrades to an ADP-DnaA complex that is not apt for DNA replication. Binds acidic phospholipids.</text>
</comment>
<dbReference type="InterPro" id="IPR001957">
    <property type="entry name" value="Chromosome_initiator_DnaA"/>
</dbReference>
<dbReference type="InterPro" id="IPR013317">
    <property type="entry name" value="DnaA_dom"/>
</dbReference>
<evidence type="ECO:0000259" key="12">
    <source>
        <dbReference type="SMART" id="SM00760"/>
    </source>
</evidence>
<dbReference type="PANTHER" id="PTHR30050:SF2">
    <property type="entry name" value="CHROMOSOMAL REPLICATION INITIATOR PROTEIN DNAA"/>
    <property type="match status" value="1"/>
</dbReference>
<keyword evidence="14" id="KW-1185">Reference proteome</keyword>